<reference evidence="7 8" key="1">
    <citation type="submission" date="2024-11" db="EMBL/GenBank/DDBJ databases">
        <title>Chromosome-level genome assembly of Eucalyptus globulus Labill. provides insights into its genome evolution.</title>
        <authorList>
            <person name="Li X."/>
        </authorList>
    </citation>
    <scope>NUCLEOTIDE SEQUENCE [LARGE SCALE GENOMIC DNA]</scope>
    <source>
        <strain evidence="7">CL2024</strain>
        <tissue evidence="7">Fresh tender leaves</tissue>
    </source>
</reference>
<keyword evidence="4" id="KW-0963">Cytoplasm</keyword>
<keyword evidence="5" id="KW-0472">Membrane</keyword>
<evidence type="ECO:0008006" key="9">
    <source>
        <dbReference type="Google" id="ProtNLM"/>
    </source>
</evidence>
<organism evidence="7 8">
    <name type="scientific">Eucalyptus globulus</name>
    <name type="common">Tasmanian blue gum</name>
    <dbReference type="NCBI Taxonomy" id="34317"/>
    <lineage>
        <taxon>Eukaryota</taxon>
        <taxon>Viridiplantae</taxon>
        <taxon>Streptophyta</taxon>
        <taxon>Embryophyta</taxon>
        <taxon>Tracheophyta</taxon>
        <taxon>Spermatophyta</taxon>
        <taxon>Magnoliopsida</taxon>
        <taxon>eudicotyledons</taxon>
        <taxon>Gunneridae</taxon>
        <taxon>Pentapetalae</taxon>
        <taxon>rosids</taxon>
        <taxon>malvids</taxon>
        <taxon>Myrtales</taxon>
        <taxon>Myrtaceae</taxon>
        <taxon>Myrtoideae</taxon>
        <taxon>Eucalypteae</taxon>
        <taxon>Eucalyptus</taxon>
    </lineage>
</organism>
<evidence type="ECO:0000313" key="8">
    <source>
        <dbReference type="Proteomes" id="UP001634007"/>
    </source>
</evidence>
<evidence type="ECO:0000313" key="7">
    <source>
        <dbReference type="EMBL" id="KAL3718476.1"/>
    </source>
</evidence>
<dbReference type="Proteomes" id="UP001634007">
    <property type="component" value="Unassembled WGS sequence"/>
</dbReference>
<evidence type="ECO:0000256" key="3">
    <source>
        <dbReference type="ARBA" id="ARBA00022475"/>
    </source>
</evidence>
<proteinExistence type="inferred from homology"/>
<evidence type="ECO:0000256" key="5">
    <source>
        <dbReference type="ARBA" id="ARBA00023136"/>
    </source>
</evidence>
<dbReference type="PANTHER" id="PTHR31220:SF10">
    <property type="entry name" value="HYCCIN"/>
    <property type="match status" value="1"/>
</dbReference>
<evidence type="ECO:0000256" key="2">
    <source>
        <dbReference type="ARBA" id="ARBA00004514"/>
    </source>
</evidence>
<dbReference type="Pfam" id="PF09790">
    <property type="entry name" value="Hyccin"/>
    <property type="match status" value="1"/>
</dbReference>
<dbReference type="GO" id="GO:0005886">
    <property type="term" value="C:plasma membrane"/>
    <property type="evidence" value="ECO:0007669"/>
    <property type="project" value="UniProtKB-SubCell"/>
</dbReference>
<dbReference type="EMBL" id="JBJKBG010000010">
    <property type="protein sequence ID" value="KAL3718476.1"/>
    <property type="molecule type" value="Genomic_DNA"/>
</dbReference>
<dbReference type="InterPro" id="IPR018619">
    <property type="entry name" value="Hyccin"/>
</dbReference>
<dbReference type="PANTHER" id="PTHR31220">
    <property type="entry name" value="HYCCIN RELATED"/>
    <property type="match status" value="1"/>
</dbReference>
<keyword evidence="3" id="KW-1003">Cell membrane</keyword>
<keyword evidence="8" id="KW-1185">Reference proteome</keyword>
<name>A0ABD3IWX0_EUCGL</name>
<evidence type="ECO:0000256" key="6">
    <source>
        <dbReference type="ARBA" id="ARBA00034482"/>
    </source>
</evidence>
<sequence>MEYQSAAAAAASTAGPSSKARAAILALSSIVTAIPPSLASSENPALALLHDPDVASQVSSLLRRPGSGSGDDNLCRWLYDTFHSGDPDLQLVVLRHVPTVAGVYLSRASQRKPDAGFECVLLALYAHATTARGGQSVTVTVPDVSHPSVYHETRDSSANSIATDLNLAVVSPSLEPHGTVRSSRRSRIVGVALELYHSRIAQMPVGSKIDFCEFCVAWSGLTGDPYKDDAGDIGGGGDVDRSPISGQGTGSGRIPMPWEFLQPALRILGHCMLRPAPGEEKEKEKERLEEAAVAACRSLYARSVHEIDPKAVLATGSLLRLRKIGLESGPEADHTELPSQNVIVLSSSSGSLSSLGK</sequence>
<accession>A0ABD3IWX0</accession>
<comment type="similarity">
    <text evidence="6">Belongs to the Hyccin family.</text>
</comment>
<dbReference type="GO" id="GO:0005829">
    <property type="term" value="C:cytosol"/>
    <property type="evidence" value="ECO:0007669"/>
    <property type="project" value="UniProtKB-SubCell"/>
</dbReference>
<protein>
    <recommendedName>
        <fullName evidence="9">Hyccin</fullName>
    </recommendedName>
</protein>
<comment type="subcellular location">
    <subcellularLocation>
        <location evidence="1">Cell membrane</location>
    </subcellularLocation>
    <subcellularLocation>
        <location evidence="2">Cytoplasm</location>
        <location evidence="2">Cytosol</location>
    </subcellularLocation>
</comment>
<evidence type="ECO:0000256" key="1">
    <source>
        <dbReference type="ARBA" id="ARBA00004236"/>
    </source>
</evidence>
<comment type="caution">
    <text evidence="7">The sequence shown here is derived from an EMBL/GenBank/DDBJ whole genome shotgun (WGS) entry which is preliminary data.</text>
</comment>
<gene>
    <name evidence="7" type="ORF">ACJRO7_003586</name>
</gene>
<evidence type="ECO:0000256" key="4">
    <source>
        <dbReference type="ARBA" id="ARBA00022490"/>
    </source>
</evidence>
<dbReference type="AlphaFoldDB" id="A0ABD3IWX0"/>